<dbReference type="Gene3D" id="3.40.190.10">
    <property type="entry name" value="Periplasmic binding protein-like II"/>
    <property type="match status" value="2"/>
</dbReference>
<dbReference type="InterPro" id="IPR036388">
    <property type="entry name" value="WH-like_DNA-bd_sf"/>
</dbReference>
<dbReference type="GO" id="GO:0006351">
    <property type="term" value="P:DNA-templated transcription"/>
    <property type="evidence" value="ECO:0007669"/>
    <property type="project" value="TreeGrafter"/>
</dbReference>
<dbReference type="GO" id="GO:0003700">
    <property type="term" value="F:DNA-binding transcription factor activity"/>
    <property type="evidence" value="ECO:0007669"/>
    <property type="project" value="InterPro"/>
</dbReference>
<evidence type="ECO:0000256" key="3">
    <source>
        <dbReference type="ARBA" id="ARBA00023125"/>
    </source>
</evidence>
<dbReference type="Pfam" id="PF00126">
    <property type="entry name" value="HTH_1"/>
    <property type="match status" value="1"/>
</dbReference>
<dbReference type="EMBL" id="APLQ01000014">
    <property type="protein sequence ID" value="ENO12994.1"/>
    <property type="molecule type" value="Genomic_DNA"/>
</dbReference>
<dbReference type="Gene3D" id="1.10.10.10">
    <property type="entry name" value="Winged helix-like DNA-binding domain superfamily/Winged helix DNA-binding domain"/>
    <property type="match status" value="1"/>
</dbReference>
<gene>
    <name evidence="6" type="ORF">J057_16390</name>
</gene>
<dbReference type="InterPro" id="IPR000847">
    <property type="entry name" value="LysR_HTH_N"/>
</dbReference>
<evidence type="ECO:0000256" key="2">
    <source>
        <dbReference type="ARBA" id="ARBA00023015"/>
    </source>
</evidence>
<comment type="caution">
    <text evidence="6">The sequence shown here is derived from an EMBL/GenBank/DDBJ whole genome shotgun (WGS) entry which is preliminary data.</text>
</comment>
<proteinExistence type="inferred from homology"/>
<dbReference type="GO" id="GO:0043565">
    <property type="term" value="F:sequence-specific DNA binding"/>
    <property type="evidence" value="ECO:0007669"/>
    <property type="project" value="TreeGrafter"/>
</dbReference>
<dbReference type="STRING" id="626887.J057_16390"/>
<dbReference type="AlphaFoldDB" id="N6VYP8"/>
<dbReference type="SUPFAM" id="SSF46785">
    <property type="entry name" value="Winged helix' DNA-binding domain"/>
    <property type="match status" value="1"/>
</dbReference>
<name>N6VYP8_9GAMM</name>
<dbReference type="PATRIC" id="fig|626887.3.peg.3274"/>
<dbReference type="InterPro" id="IPR058163">
    <property type="entry name" value="LysR-type_TF_proteobact-type"/>
</dbReference>
<dbReference type="PRINTS" id="PR00039">
    <property type="entry name" value="HTHLYSR"/>
</dbReference>
<evidence type="ECO:0000313" key="6">
    <source>
        <dbReference type="EMBL" id="ENO12994.1"/>
    </source>
</evidence>
<evidence type="ECO:0000259" key="5">
    <source>
        <dbReference type="PROSITE" id="PS50931"/>
    </source>
</evidence>
<dbReference type="SUPFAM" id="SSF53850">
    <property type="entry name" value="Periplasmic binding protein-like II"/>
    <property type="match status" value="1"/>
</dbReference>
<dbReference type="HOGENOM" id="CLU_039613_37_1_6"/>
<dbReference type="eggNOG" id="COG0583">
    <property type="taxonomic scope" value="Bacteria"/>
</dbReference>
<dbReference type="PROSITE" id="PS50931">
    <property type="entry name" value="HTH_LYSR"/>
    <property type="match status" value="1"/>
</dbReference>
<dbReference type="PANTHER" id="PTHR30537:SF58">
    <property type="entry name" value="HTH-TYPE TRANSCRIPTIONAL REGULATOR PERR"/>
    <property type="match status" value="1"/>
</dbReference>
<keyword evidence="3" id="KW-0238">DNA-binding</keyword>
<sequence>MDLPSLNLLRTFDAVGRRKSLRVAADELRLTESAVTQDIRDLEEQLGLSLFVRQPPQISFTPEGAHYHQAVAAAFADLRTATQELLAPASSSPLRFHAIPYVATEVVGPMLGDFLNDWPGVRVELEGHRRTPDLQTGEADVSIRYGFNIPDQAIPLARTSCTLVCGPSILSEVRADPPGAFERFPAYSMAGYADLWQRWTEAQEWDVTPTELITLNRYRELLVAASRGGLTLGLLPIITPMLESGELVVPFPDRIIPLGALSLSVRDAVRYRPEVVALVPWLRKLFQGYVQRTDEFFSSLAVK</sequence>
<feature type="domain" description="HTH lysR-type" evidence="5">
    <location>
        <begin position="4"/>
        <end position="61"/>
    </location>
</feature>
<evidence type="ECO:0000256" key="1">
    <source>
        <dbReference type="ARBA" id="ARBA00009437"/>
    </source>
</evidence>
<dbReference type="RefSeq" id="WP_004581219.1">
    <property type="nucleotide sequence ID" value="NZ_AP028878.1"/>
</dbReference>
<keyword evidence="4" id="KW-0804">Transcription</keyword>
<evidence type="ECO:0000256" key="4">
    <source>
        <dbReference type="ARBA" id="ARBA00023163"/>
    </source>
</evidence>
<organism evidence="6 7">
    <name type="scientific">Marinobacter nanhaiticus D15-8W</name>
    <dbReference type="NCBI Taxonomy" id="626887"/>
    <lineage>
        <taxon>Bacteria</taxon>
        <taxon>Pseudomonadati</taxon>
        <taxon>Pseudomonadota</taxon>
        <taxon>Gammaproteobacteria</taxon>
        <taxon>Pseudomonadales</taxon>
        <taxon>Marinobacteraceae</taxon>
        <taxon>Marinobacter</taxon>
    </lineage>
</organism>
<protein>
    <submittedName>
        <fullName evidence="6">LysR family transcriptional regulator</fullName>
    </submittedName>
</protein>
<reference evidence="6 7" key="1">
    <citation type="journal article" date="2013" name="Genome Announc.">
        <title>Genome Sequence of the Polycyclic Aromatic Hydrocarbon-Degrading Bacterium Strain Marinobacter nanhaiticus D15-8WT.</title>
        <authorList>
            <person name="Cui Z."/>
            <person name="Gao W."/>
            <person name="Li Q."/>
            <person name="Xu G."/>
            <person name="Zheng L."/>
        </authorList>
    </citation>
    <scope>NUCLEOTIDE SEQUENCE [LARGE SCALE GENOMIC DNA]</scope>
    <source>
        <strain evidence="6 7">D15-8W</strain>
    </source>
</reference>
<keyword evidence="7" id="KW-1185">Reference proteome</keyword>
<evidence type="ECO:0000313" key="7">
    <source>
        <dbReference type="Proteomes" id="UP000013165"/>
    </source>
</evidence>
<accession>N6VYP8</accession>
<dbReference type="Pfam" id="PF03466">
    <property type="entry name" value="LysR_substrate"/>
    <property type="match status" value="1"/>
</dbReference>
<dbReference type="OrthoDB" id="155872at2"/>
<comment type="similarity">
    <text evidence="1">Belongs to the LysR transcriptional regulatory family.</text>
</comment>
<dbReference type="InterPro" id="IPR036390">
    <property type="entry name" value="WH_DNA-bd_sf"/>
</dbReference>
<keyword evidence="2" id="KW-0805">Transcription regulation</keyword>
<dbReference type="PANTHER" id="PTHR30537">
    <property type="entry name" value="HTH-TYPE TRANSCRIPTIONAL REGULATOR"/>
    <property type="match status" value="1"/>
</dbReference>
<dbReference type="InterPro" id="IPR005119">
    <property type="entry name" value="LysR_subst-bd"/>
</dbReference>
<dbReference type="Proteomes" id="UP000013165">
    <property type="component" value="Unassembled WGS sequence"/>
</dbReference>